<dbReference type="RefSeq" id="WP_264321231.1">
    <property type="nucleotide sequence ID" value="NZ_JADEXN010000139.1"/>
</dbReference>
<gene>
    <name evidence="2" type="ORF">IQ235_09435</name>
</gene>
<keyword evidence="1" id="KW-1133">Transmembrane helix</keyword>
<keyword evidence="3" id="KW-1185">Reference proteome</keyword>
<comment type="caution">
    <text evidence="2">The sequence shown here is derived from an EMBL/GenBank/DDBJ whole genome shotgun (WGS) entry which is preliminary data.</text>
</comment>
<evidence type="ECO:0000313" key="3">
    <source>
        <dbReference type="Proteomes" id="UP000621799"/>
    </source>
</evidence>
<evidence type="ECO:0000256" key="1">
    <source>
        <dbReference type="SAM" id="Phobius"/>
    </source>
</evidence>
<dbReference type="Proteomes" id="UP000621799">
    <property type="component" value="Unassembled WGS sequence"/>
</dbReference>
<name>A0A928VVM7_9CYAN</name>
<evidence type="ECO:0000313" key="2">
    <source>
        <dbReference type="EMBL" id="MBE9041001.1"/>
    </source>
</evidence>
<dbReference type="AlphaFoldDB" id="A0A928VVM7"/>
<organism evidence="2 3">
    <name type="scientific">Zarconia navalis LEGE 11467</name>
    <dbReference type="NCBI Taxonomy" id="1828826"/>
    <lineage>
        <taxon>Bacteria</taxon>
        <taxon>Bacillati</taxon>
        <taxon>Cyanobacteriota</taxon>
        <taxon>Cyanophyceae</taxon>
        <taxon>Oscillatoriophycideae</taxon>
        <taxon>Oscillatoriales</taxon>
        <taxon>Oscillatoriales incertae sedis</taxon>
        <taxon>Zarconia</taxon>
        <taxon>Zarconia navalis</taxon>
    </lineage>
</organism>
<proteinExistence type="predicted"/>
<feature type="transmembrane region" description="Helical" evidence="1">
    <location>
        <begin position="115"/>
        <end position="136"/>
    </location>
</feature>
<accession>A0A928VVM7</accession>
<evidence type="ECO:0008006" key="4">
    <source>
        <dbReference type="Google" id="ProtNLM"/>
    </source>
</evidence>
<reference evidence="2" key="1">
    <citation type="submission" date="2020-10" db="EMBL/GenBank/DDBJ databases">
        <authorList>
            <person name="Castelo-Branco R."/>
            <person name="Eusebio N."/>
            <person name="Adriana R."/>
            <person name="Vieira A."/>
            <person name="Brugerolle De Fraissinette N."/>
            <person name="Rezende De Castro R."/>
            <person name="Schneider M.P."/>
            <person name="Vasconcelos V."/>
            <person name="Leao P.N."/>
        </authorList>
    </citation>
    <scope>NUCLEOTIDE SEQUENCE</scope>
    <source>
        <strain evidence="2">LEGE 11467</strain>
    </source>
</reference>
<sequence length="154" mass="17662">MLDLLRVLTYPSVDLTRVNDLPKQPGIYYARKGLEVQYVGLSRSVHRRWNATGSKVHHRKLALQQMGGIRLHYRLCQAHELDWIEALEIRRFDPPLNVMKPIPERHLTWRIRIQSLPVVIGALAIAIVGLGIVEAIDNGRFALKQPNNHQPGDR</sequence>
<keyword evidence="1" id="KW-0472">Membrane</keyword>
<dbReference type="EMBL" id="JADEXN010000139">
    <property type="protein sequence ID" value="MBE9041001.1"/>
    <property type="molecule type" value="Genomic_DNA"/>
</dbReference>
<protein>
    <recommendedName>
        <fullName evidence="4">GIY-YIG nuclease family protein</fullName>
    </recommendedName>
</protein>
<keyword evidence="1" id="KW-0812">Transmembrane</keyword>